<keyword evidence="1" id="KW-0812">Transmembrane</keyword>
<evidence type="ECO:0000313" key="2">
    <source>
        <dbReference type="EMBL" id="MBP2317623.1"/>
    </source>
</evidence>
<evidence type="ECO:0000313" key="3">
    <source>
        <dbReference type="Proteomes" id="UP001519331"/>
    </source>
</evidence>
<feature type="transmembrane region" description="Helical" evidence="1">
    <location>
        <begin position="89"/>
        <end position="112"/>
    </location>
</feature>
<keyword evidence="1" id="KW-1133">Transmembrane helix</keyword>
<sequence>MSKQDQKSWALVRKLAPGISPEWAEEFVRELRLRGVSGEDVGSALAEVESHCAESGESVEETFGPAADYARSLQLPASSRQSTAAMMRVAVPQIVQLLGMFALIAAAVPLATGEPMSVTLGSTLTALLVALTILLLVWKTGPVLRVLAGRVWVSVVVSLGYFAAVVVLSAGLRQEVLTPSPWWGLGVGVVCLLIGTGAHLVRIRRSTDAEDVLTVPFEDQEEPGERRRQMRRAEVLPVVLIPAFAVLNFLVLFLLA</sequence>
<feature type="transmembrane region" description="Helical" evidence="1">
    <location>
        <begin position="118"/>
        <end position="138"/>
    </location>
</feature>
<name>A0ABS4SZP1_9MICC</name>
<dbReference type="Proteomes" id="UP001519331">
    <property type="component" value="Unassembled WGS sequence"/>
</dbReference>
<reference evidence="2 3" key="1">
    <citation type="submission" date="2021-03" db="EMBL/GenBank/DDBJ databases">
        <title>Sequencing the genomes of 1000 actinobacteria strains.</title>
        <authorList>
            <person name="Klenk H.-P."/>
        </authorList>
    </citation>
    <scope>NUCLEOTIDE SEQUENCE [LARGE SCALE GENOMIC DNA]</scope>
    <source>
        <strain evidence="2 3">DSM 12544</strain>
    </source>
</reference>
<gene>
    <name evidence="2" type="ORF">JOF45_000642</name>
</gene>
<keyword evidence="3" id="KW-1185">Reference proteome</keyword>
<feature type="transmembrane region" description="Helical" evidence="1">
    <location>
        <begin position="182"/>
        <end position="201"/>
    </location>
</feature>
<proteinExistence type="predicted"/>
<keyword evidence="1" id="KW-0472">Membrane</keyword>
<dbReference type="EMBL" id="JAGINX010000001">
    <property type="protein sequence ID" value="MBP2317623.1"/>
    <property type="molecule type" value="Genomic_DNA"/>
</dbReference>
<evidence type="ECO:0000256" key="1">
    <source>
        <dbReference type="SAM" id="Phobius"/>
    </source>
</evidence>
<protein>
    <submittedName>
        <fullName evidence="2">Membrane protein</fullName>
    </submittedName>
</protein>
<organism evidence="2 3">
    <name type="scientific">Nesterenkonia lacusekhoensis</name>
    <dbReference type="NCBI Taxonomy" id="150832"/>
    <lineage>
        <taxon>Bacteria</taxon>
        <taxon>Bacillati</taxon>
        <taxon>Actinomycetota</taxon>
        <taxon>Actinomycetes</taxon>
        <taxon>Micrococcales</taxon>
        <taxon>Micrococcaceae</taxon>
        <taxon>Nesterenkonia</taxon>
    </lineage>
</organism>
<comment type="caution">
    <text evidence="2">The sequence shown here is derived from an EMBL/GenBank/DDBJ whole genome shotgun (WGS) entry which is preliminary data.</text>
</comment>
<accession>A0ABS4SZP1</accession>
<feature type="transmembrane region" description="Helical" evidence="1">
    <location>
        <begin position="235"/>
        <end position="255"/>
    </location>
</feature>
<feature type="transmembrane region" description="Helical" evidence="1">
    <location>
        <begin position="150"/>
        <end position="170"/>
    </location>
</feature>
<dbReference type="RefSeq" id="WP_210047895.1">
    <property type="nucleotide sequence ID" value="NZ_JAGINX010000001.1"/>
</dbReference>